<keyword evidence="10" id="KW-0131">Cell cycle</keyword>
<feature type="domain" description="F-box" evidence="13">
    <location>
        <begin position="34"/>
        <end position="81"/>
    </location>
</feature>
<evidence type="ECO:0000313" key="15">
    <source>
        <dbReference type="Proteomes" id="UP000683360"/>
    </source>
</evidence>
<accession>A0A8S3S1X5</accession>
<evidence type="ECO:0000256" key="12">
    <source>
        <dbReference type="SAM" id="MobiDB-lite"/>
    </source>
</evidence>
<keyword evidence="9" id="KW-0206">Cytoskeleton</keyword>
<evidence type="ECO:0000256" key="10">
    <source>
        <dbReference type="ARBA" id="ARBA00023306"/>
    </source>
</evidence>
<evidence type="ECO:0000256" key="3">
    <source>
        <dbReference type="ARBA" id="ARBA00006955"/>
    </source>
</evidence>
<evidence type="ECO:0000313" key="14">
    <source>
        <dbReference type="EMBL" id="CAG2215104.1"/>
    </source>
</evidence>
<comment type="similarity">
    <text evidence="3">Belongs to the cyclin family. Cyclin AB subfamily.</text>
</comment>
<keyword evidence="15" id="KW-1185">Reference proteome</keyword>
<keyword evidence="5" id="KW-0963">Cytoplasm</keyword>
<dbReference type="InterPro" id="IPR039361">
    <property type="entry name" value="Cyclin"/>
</dbReference>
<dbReference type="Gene3D" id="1.10.472.10">
    <property type="entry name" value="Cyclin-like"/>
    <property type="match status" value="2"/>
</dbReference>
<dbReference type="Proteomes" id="UP000683360">
    <property type="component" value="Unassembled WGS sequence"/>
</dbReference>
<evidence type="ECO:0000256" key="5">
    <source>
        <dbReference type="ARBA" id="ARBA00022490"/>
    </source>
</evidence>
<evidence type="ECO:0000259" key="13">
    <source>
        <dbReference type="PROSITE" id="PS50181"/>
    </source>
</evidence>
<feature type="region of interest" description="Disordered" evidence="12">
    <location>
        <begin position="729"/>
        <end position="760"/>
    </location>
</feature>
<dbReference type="InterPro" id="IPR013763">
    <property type="entry name" value="Cyclin-like_dom"/>
</dbReference>
<evidence type="ECO:0000256" key="1">
    <source>
        <dbReference type="ARBA" id="ARBA00004114"/>
    </source>
</evidence>
<dbReference type="InterPro" id="IPR004367">
    <property type="entry name" value="Cyclin_C-dom"/>
</dbReference>
<dbReference type="AlphaFoldDB" id="A0A8S3S1X5"/>
<dbReference type="InterPro" id="IPR001810">
    <property type="entry name" value="F-box_dom"/>
</dbReference>
<organism evidence="14 15">
    <name type="scientific">Mytilus edulis</name>
    <name type="common">Blue mussel</name>
    <dbReference type="NCBI Taxonomy" id="6550"/>
    <lineage>
        <taxon>Eukaryota</taxon>
        <taxon>Metazoa</taxon>
        <taxon>Spiralia</taxon>
        <taxon>Lophotrochozoa</taxon>
        <taxon>Mollusca</taxon>
        <taxon>Bivalvia</taxon>
        <taxon>Autobranchia</taxon>
        <taxon>Pteriomorphia</taxon>
        <taxon>Mytilida</taxon>
        <taxon>Mytiloidea</taxon>
        <taxon>Mytilidae</taxon>
        <taxon>Mytilinae</taxon>
        <taxon>Mytilus</taxon>
    </lineage>
</organism>
<keyword evidence="7" id="KW-0498">Mitosis</keyword>
<evidence type="ECO:0000256" key="6">
    <source>
        <dbReference type="ARBA" id="ARBA00022618"/>
    </source>
</evidence>
<dbReference type="GO" id="GO:0005814">
    <property type="term" value="C:centriole"/>
    <property type="evidence" value="ECO:0007669"/>
    <property type="project" value="UniProtKB-SubCell"/>
</dbReference>
<dbReference type="GO" id="GO:0051301">
    <property type="term" value="P:cell division"/>
    <property type="evidence" value="ECO:0007669"/>
    <property type="project" value="UniProtKB-KW"/>
</dbReference>
<dbReference type="SUPFAM" id="SSF47954">
    <property type="entry name" value="Cyclin-like"/>
    <property type="match status" value="2"/>
</dbReference>
<dbReference type="PANTHER" id="PTHR10177">
    <property type="entry name" value="CYCLINS"/>
    <property type="match status" value="1"/>
</dbReference>
<gene>
    <name evidence="14" type="ORF">MEDL_28897</name>
</gene>
<sequence>MFVKILLNALSKFQKSPNTFIPVHMHLRPRTRSQMTIWNLPEELLLYIIKGLHIRDVLNLRAVHPYFKDLIENSSVIWNSTSFQDEWPSLKNIPHFEKAGDLGNLEALIKMAIAYLYNEGLPTDLEGKKTINNGEKAADIFCRIEGLSPNTDPFTWLFIRPPWSVNGACCKECVFKYMKDFIKTTKDKNIHVCVARTLMLLESEDKTEICQYLKDGAELGSGVAAFMFWQQKYDKMVMDKGTELTSIRELRDLTSLGYLEAKLTLCKYYAHGKYGGLSQHQAAIFVKDLVQTTSPTNTQDCFQTSQELTQSMRYILVDWLVEVAGMKDFSSHTLHVAVSMVDRFLKVHKTSRSKLQLLGVAAMLLCSRYLGKDIITIREAAWLTDSTYKYEDIVRMMGEIAATLKGNIRTITSIDLVEIFCILCDLDKKSCYLAEYICELCLLQAEMGQYSPAEIAASCVLLARVLMKHENAWPSKMSLFTGYKIEDISRCAFHLHEKCFLEGSVVDHRDVKLQSVKLRYAEEKFYKVSEIQIMSYEELCIMLGVTEHILQGCDVRVKFKNDDELILSPSRKKRKYDKPYSRMRERRTFNSLTMEGVRPHDSVLSGYDGDKEDADESFIEEEEFSDCSKLDEGFDASSCSEEESVIQPTSASKNVKTMTLNISFMNTSPLASGFSLVTPGYSCDKDLTSGLASSPMSSTLEDCPSTSSVIPKSSSLCKLEHLPSLCADSTSDSDFEFSPSKYSDKRKSATSHMTLRGSRKRRQGGSCCALVLHHNLRQHNQ</sequence>
<evidence type="ECO:0000256" key="2">
    <source>
        <dbReference type="ARBA" id="ARBA00004556"/>
    </source>
</evidence>
<dbReference type="PROSITE" id="PS50181">
    <property type="entry name" value="FBOX"/>
    <property type="match status" value="1"/>
</dbReference>
<dbReference type="SMART" id="SM00385">
    <property type="entry name" value="CYCLIN"/>
    <property type="match status" value="2"/>
</dbReference>
<dbReference type="SMART" id="SM01332">
    <property type="entry name" value="Cyclin_C"/>
    <property type="match status" value="1"/>
</dbReference>
<dbReference type="SUPFAM" id="SSF81383">
    <property type="entry name" value="F-box domain"/>
    <property type="match status" value="1"/>
</dbReference>
<dbReference type="InterPro" id="IPR036047">
    <property type="entry name" value="F-box-like_dom_sf"/>
</dbReference>
<dbReference type="OrthoDB" id="5590282at2759"/>
<dbReference type="EMBL" id="CAJPWZ010001434">
    <property type="protein sequence ID" value="CAG2215104.1"/>
    <property type="molecule type" value="Genomic_DNA"/>
</dbReference>
<dbReference type="InterPro" id="IPR036915">
    <property type="entry name" value="Cyclin-like_sf"/>
</dbReference>
<evidence type="ECO:0000256" key="7">
    <source>
        <dbReference type="ARBA" id="ARBA00022776"/>
    </source>
</evidence>
<dbReference type="PROSITE" id="PS00292">
    <property type="entry name" value="CYCLINS"/>
    <property type="match status" value="1"/>
</dbReference>
<evidence type="ECO:0000256" key="9">
    <source>
        <dbReference type="ARBA" id="ARBA00023212"/>
    </source>
</evidence>
<dbReference type="CDD" id="cd20521">
    <property type="entry name" value="CYCLIN_CCNF_rpt1"/>
    <property type="match status" value="1"/>
</dbReference>
<dbReference type="GO" id="GO:0048471">
    <property type="term" value="C:perinuclear region of cytoplasm"/>
    <property type="evidence" value="ECO:0007669"/>
    <property type="project" value="UniProtKB-SubCell"/>
</dbReference>
<name>A0A8S3S1X5_MYTED</name>
<dbReference type="Pfam" id="PF02984">
    <property type="entry name" value="Cyclin_C"/>
    <property type="match status" value="1"/>
</dbReference>
<dbReference type="InterPro" id="IPR006671">
    <property type="entry name" value="Cyclin_N"/>
</dbReference>
<dbReference type="Pfam" id="PF00134">
    <property type="entry name" value="Cyclin_N"/>
    <property type="match status" value="1"/>
</dbReference>
<dbReference type="Pfam" id="PF00646">
    <property type="entry name" value="F-box"/>
    <property type="match status" value="1"/>
</dbReference>
<dbReference type="InterPro" id="IPR048258">
    <property type="entry name" value="Cyclins_cyclin-box"/>
</dbReference>
<comment type="caution">
    <text evidence="14">The sequence shown here is derived from an EMBL/GenBank/DDBJ whole genome shotgun (WGS) entry which is preliminary data.</text>
</comment>
<comment type="subcellular location">
    <subcellularLocation>
        <location evidence="1">Cytoplasm</location>
        <location evidence="1">Cytoskeleton</location>
        <location evidence="1">Microtubule organizing center</location>
        <location evidence="1">Centrosome</location>
        <location evidence="1">Centriole</location>
    </subcellularLocation>
    <subcellularLocation>
        <location evidence="2">Cytoplasm</location>
        <location evidence="2">Perinuclear region</location>
    </subcellularLocation>
</comment>
<dbReference type="CDD" id="cd22082">
    <property type="entry name" value="F-box_FBXO1"/>
    <property type="match status" value="1"/>
</dbReference>
<evidence type="ECO:0000256" key="4">
    <source>
        <dbReference type="ARBA" id="ARBA00019493"/>
    </source>
</evidence>
<dbReference type="FunFam" id="1.10.472.10:FF:000038">
    <property type="entry name" value="Cyclin F"/>
    <property type="match status" value="1"/>
</dbReference>
<protein>
    <recommendedName>
        <fullName evidence="4">Cyclin-F</fullName>
    </recommendedName>
</protein>
<dbReference type="CDD" id="cd20522">
    <property type="entry name" value="CYCLIN_CCNF_rpt2"/>
    <property type="match status" value="1"/>
</dbReference>
<evidence type="ECO:0000256" key="11">
    <source>
        <dbReference type="RuleBase" id="RU000383"/>
    </source>
</evidence>
<reference evidence="14" key="1">
    <citation type="submission" date="2021-03" db="EMBL/GenBank/DDBJ databases">
        <authorList>
            <person name="Bekaert M."/>
        </authorList>
    </citation>
    <scope>NUCLEOTIDE SEQUENCE</scope>
</reference>
<keyword evidence="6" id="KW-0132">Cell division</keyword>
<evidence type="ECO:0000256" key="8">
    <source>
        <dbReference type="ARBA" id="ARBA00023127"/>
    </source>
</evidence>
<keyword evidence="8 11" id="KW-0195">Cyclin</keyword>
<proteinExistence type="inferred from homology"/>